<dbReference type="GO" id="GO:0004497">
    <property type="term" value="F:monooxygenase activity"/>
    <property type="evidence" value="ECO:0007669"/>
    <property type="project" value="UniProtKB-KW"/>
</dbReference>
<evidence type="ECO:0000256" key="1">
    <source>
        <dbReference type="ARBA" id="ARBA00007992"/>
    </source>
</evidence>
<comment type="similarity">
    <text evidence="1">Belongs to the paxM FAD-dependent monooxygenase family.</text>
</comment>
<dbReference type="InterPro" id="IPR050562">
    <property type="entry name" value="FAD_mOase_fung"/>
</dbReference>
<dbReference type="Gene3D" id="3.50.50.60">
    <property type="entry name" value="FAD/NAD(P)-binding domain"/>
    <property type="match status" value="1"/>
</dbReference>
<evidence type="ECO:0000313" key="6">
    <source>
        <dbReference type="EMBL" id="PYI26782.1"/>
    </source>
</evidence>
<dbReference type="Proteomes" id="UP000248817">
    <property type="component" value="Unassembled WGS sequence"/>
</dbReference>
<organism evidence="6 7">
    <name type="scientific">Aspergillus indologenus CBS 114.80</name>
    <dbReference type="NCBI Taxonomy" id="1450541"/>
    <lineage>
        <taxon>Eukaryota</taxon>
        <taxon>Fungi</taxon>
        <taxon>Dikarya</taxon>
        <taxon>Ascomycota</taxon>
        <taxon>Pezizomycotina</taxon>
        <taxon>Eurotiomycetes</taxon>
        <taxon>Eurotiomycetidae</taxon>
        <taxon>Eurotiales</taxon>
        <taxon>Aspergillaceae</taxon>
        <taxon>Aspergillus</taxon>
        <taxon>Aspergillus subgen. Circumdati</taxon>
    </lineage>
</organism>
<dbReference type="EMBL" id="KZ825586">
    <property type="protein sequence ID" value="PYI26782.1"/>
    <property type="molecule type" value="Genomic_DNA"/>
</dbReference>
<dbReference type="SUPFAM" id="SSF51905">
    <property type="entry name" value="FAD/NAD(P)-binding domain"/>
    <property type="match status" value="1"/>
</dbReference>
<dbReference type="PRINTS" id="PR00420">
    <property type="entry name" value="RNGMNOXGNASE"/>
</dbReference>
<keyword evidence="2" id="KW-0285">Flavoprotein</keyword>
<protein>
    <submittedName>
        <fullName evidence="6">Monooxygenase</fullName>
    </submittedName>
</protein>
<sequence length="474" mass="51812">MPPPNLRPCKVLIAGGGISGLTLALSLEKHGVDYLLLEAYPDLAPRRGGGIAVMPNGARILDQLGCYEDLYQRAGGSAVSRLYLRGPDGQVLATSPTSGLICASKRTYDRLMHYSHRHGYPNIWVDRHHLLRTLHDHIADKSRLLPNKRITTVHHLPDGVEVTTADGSTYRGDILVGADGTHSTVRRAIVARATALGLGKEYSEEEQIPSTYDCIFGLSPYHPGLAEAGEESTLQFILGDHQSYIVGTSGPANRSWWFLVMNRGAIHHGAEIPTYDAVDKARVLRAHASDRITPTVTLADLMRAGPVETVYTPLREWVYSRWHLGRMGVIGDAAHKMTTVLAQGGNQAIESAAAMTNSLVKVLANGGTGRMTGDAIEAMFEEVQVLRAPRARDMMAASGKKQRADAMETPELKHFSMHVFPKIIAPGTFRRWKEYLVGAVSLRGLPVPYRKRVVPFDDEVEPATEGLGRVVAKL</sequence>
<evidence type="ECO:0000256" key="2">
    <source>
        <dbReference type="ARBA" id="ARBA00022630"/>
    </source>
</evidence>
<accession>A0A2V5HVQ6</accession>
<dbReference type="GO" id="GO:0071949">
    <property type="term" value="F:FAD binding"/>
    <property type="evidence" value="ECO:0007669"/>
    <property type="project" value="InterPro"/>
</dbReference>
<keyword evidence="3" id="KW-0274">FAD</keyword>
<evidence type="ECO:0000259" key="5">
    <source>
        <dbReference type="Pfam" id="PF01494"/>
    </source>
</evidence>
<keyword evidence="4" id="KW-0560">Oxidoreductase</keyword>
<dbReference type="Pfam" id="PF01494">
    <property type="entry name" value="FAD_binding_3"/>
    <property type="match status" value="1"/>
</dbReference>
<gene>
    <name evidence="6" type="ORF">BP00DRAFT_355087</name>
</gene>
<proteinExistence type="inferred from homology"/>
<evidence type="ECO:0000256" key="4">
    <source>
        <dbReference type="ARBA" id="ARBA00023002"/>
    </source>
</evidence>
<dbReference type="InterPro" id="IPR002938">
    <property type="entry name" value="FAD-bd"/>
</dbReference>
<reference evidence="6 7" key="1">
    <citation type="submission" date="2018-02" db="EMBL/GenBank/DDBJ databases">
        <title>The genomes of Aspergillus section Nigri reveals drivers in fungal speciation.</title>
        <authorList>
            <consortium name="DOE Joint Genome Institute"/>
            <person name="Vesth T.C."/>
            <person name="Nybo J."/>
            <person name="Theobald S."/>
            <person name="Brandl J."/>
            <person name="Frisvad J.C."/>
            <person name="Nielsen K.F."/>
            <person name="Lyhne E.K."/>
            <person name="Kogle M.E."/>
            <person name="Kuo A."/>
            <person name="Riley R."/>
            <person name="Clum A."/>
            <person name="Nolan M."/>
            <person name="Lipzen A."/>
            <person name="Salamov A."/>
            <person name="Henrissat B."/>
            <person name="Wiebenga A."/>
            <person name="De vries R.P."/>
            <person name="Grigoriev I.V."/>
            <person name="Mortensen U.H."/>
            <person name="Andersen M.R."/>
            <person name="Baker S.E."/>
        </authorList>
    </citation>
    <scope>NUCLEOTIDE SEQUENCE [LARGE SCALE GENOMIC DNA]</scope>
    <source>
        <strain evidence="6 7">CBS 114.80</strain>
    </source>
</reference>
<dbReference type="PANTHER" id="PTHR47356:SF2">
    <property type="entry name" value="FAD-BINDING DOMAIN-CONTAINING PROTEIN-RELATED"/>
    <property type="match status" value="1"/>
</dbReference>
<dbReference type="InterPro" id="IPR036188">
    <property type="entry name" value="FAD/NAD-bd_sf"/>
</dbReference>
<name>A0A2V5HVQ6_9EURO</name>
<feature type="domain" description="FAD-binding" evidence="5">
    <location>
        <begin position="9"/>
        <end position="364"/>
    </location>
</feature>
<dbReference type="AlphaFoldDB" id="A0A2V5HVQ6"/>
<evidence type="ECO:0000313" key="7">
    <source>
        <dbReference type="Proteomes" id="UP000248817"/>
    </source>
</evidence>
<dbReference type="PANTHER" id="PTHR47356">
    <property type="entry name" value="FAD-DEPENDENT MONOOXYGENASE ASQG-RELATED"/>
    <property type="match status" value="1"/>
</dbReference>
<keyword evidence="6" id="KW-0503">Monooxygenase</keyword>
<keyword evidence="7" id="KW-1185">Reference proteome</keyword>
<evidence type="ECO:0000256" key="3">
    <source>
        <dbReference type="ARBA" id="ARBA00022827"/>
    </source>
</evidence>